<dbReference type="PROSITE" id="PS51832">
    <property type="entry name" value="HD_GYP"/>
    <property type="match status" value="1"/>
</dbReference>
<dbReference type="InterPro" id="IPR037522">
    <property type="entry name" value="HD_GYP_dom"/>
</dbReference>
<evidence type="ECO:0000256" key="2">
    <source>
        <dbReference type="ARBA" id="ARBA00022729"/>
    </source>
</evidence>
<reference evidence="5 7" key="1">
    <citation type="journal article" date="2015" name="Biotechnol. Bioeng.">
        <title>Genome sequence and phenotypic characterization of Caulobacter segnis.</title>
        <authorList>
            <person name="Patel S."/>
            <person name="Fletcher B."/>
            <person name="Scott D.C."/>
            <person name="Ely B."/>
        </authorList>
    </citation>
    <scope>NUCLEOTIDE SEQUENCE [LARGE SCALE GENOMIC DNA]</scope>
    <source>
        <strain evidence="5 7">PS02</strain>
    </source>
</reference>
<dbReference type="InterPro" id="IPR001638">
    <property type="entry name" value="Solute-binding_3/MltF_N"/>
</dbReference>
<dbReference type="SMART" id="SM00267">
    <property type="entry name" value="GGDEF"/>
    <property type="match status" value="1"/>
</dbReference>
<dbReference type="Pfam" id="PF13487">
    <property type="entry name" value="HD_5"/>
    <property type="match status" value="1"/>
</dbReference>
<comment type="similarity">
    <text evidence="1">Belongs to the bacterial solute-binding protein 3 family.</text>
</comment>
<dbReference type="CDD" id="cd01949">
    <property type="entry name" value="GGDEF"/>
    <property type="match status" value="1"/>
</dbReference>
<dbReference type="InterPro" id="IPR035965">
    <property type="entry name" value="PAS-like_dom_sf"/>
</dbReference>
<evidence type="ECO:0000313" key="8">
    <source>
        <dbReference type="Proteomes" id="UP000093694"/>
    </source>
</evidence>
<dbReference type="SUPFAM" id="SSF53850">
    <property type="entry name" value="Periplasmic binding protein-like II"/>
    <property type="match status" value="1"/>
</dbReference>
<evidence type="ECO:0000259" key="3">
    <source>
        <dbReference type="PROSITE" id="PS50887"/>
    </source>
</evidence>
<dbReference type="Gene3D" id="3.40.190.10">
    <property type="entry name" value="Periplasmic binding protein-like II"/>
    <property type="match status" value="2"/>
</dbReference>
<accession>A0A168MGQ4</accession>
<dbReference type="PROSITE" id="PS50887">
    <property type="entry name" value="GGDEF"/>
    <property type="match status" value="1"/>
</dbReference>
<dbReference type="GO" id="GO:0071111">
    <property type="term" value="F:cyclic-guanylate-specific phosphodiesterase activity"/>
    <property type="evidence" value="ECO:0007669"/>
    <property type="project" value="UniProtKB-EC"/>
</dbReference>
<dbReference type="SUPFAM" id="SSF55073">
    <property type="entry name" value="Nucleotide cyclase"/>
    <property type="match status" value="1"/>
</dbReference>
<evidence type="ECO:0000313" key="5">
    <source>
        <dbReference type="EMBL" id="OAA84669.1"/>
    </source>
</evidence>
<dbReference type="PANTHER" id="PTHR43155">
    <property type="entry name" value="CYCLIC DI-GMP PHOSPHODIESTERASE PA4108-RELATED"/>
    <property type="match status" value="1"/>
</dbReference>
<proteinExistence type="inferred from homology"/>
<dbReference type="Pfam" id="PF00990">
    <property type="entry name" value="GGDEF"/>
    <property type="match status" value="1"/>
</dbReference>
<comment type="caution">
    <text evidence="5">The sequence shown here is derived from an EMBL/GenBank/DDBJ whole genome shotgun (WGS) entry which is preliminary data.</text>
</comment>
<reference evidence="6 8" key="2">
    <citation type="journal article" date="2016" name="Front. Microbiol.">
        <title>Industrial Acetogenic Biocatalysts: A Comparative Metabolic and Genomic Analysis.</title>
        <authorList>
            <person name="Bengelsdorf F."/>
            <person name="Poehlein A."/>
            <person name="Sonja S."/>
            <person name="Erz C."/>
            <person name="Hummel T."/>
            <person name="Hoffmeister S."/>
            <person name="Daniel R."/>
            <person name="Durre P."/>
        </authorList>
    </citation>
    <scope>NUCLEOTIDE SEQUENCE [LARGE SCALE GENOMIC DNA]</scope>
    <source>
        <strain evidence="6 8">PTA-10522</strain>
    </source>
</reference>
<dbReference type="Gene3D" id="3.30.70.270">
    <property type="match status" value="1"/>
</dbReference>
<dbReference type="EMBL" id="LROR01000099">
    <property type="protein sequence ID" value="OBR90239.1"/>
    <property type="molecule type" value="Genomic_DNA"/>
</dbReference>
<protein>
    <submittedName>
        <fullName evidence="5">Cyclic di-GMP phosphodiesterase response regulator RpfG</fullName>
        <ecNumber evidence="5">3.1.4.52</ecNumber>
    </submittedName>
</protein>
<dbReference type="SUPFAM" id="SSF109604">
    <property type="entry name" value="HD-domain/PDEase-like"/>
    <property type="match status" value="1"/>
</dbReference>
<gene>
    <name evidence="5" type="primary">rpfG_6</name>
    <name evidence="6" type="synonym">rpfG_7</name>
    <name evidence="6" type="ORF">CLCOS_40990</name>
    <name evidence="5" type="ORF">WX73_03293</name>
</gene>
<dbReference type="InterPro" id="IPR000160">
    <property type="entry name" value="GGDEF_dom"/>
</dbReference>
<dbReference type="InterPro" id="IPR018313">
    <property type="entry name" value="SBP_3_CS"/>
</dbReference>
<dbReference type="PANTHER" id="PTHR43155:SF2">
    <property type="entry name" value="CYCLIC DI-GMP PHOSPHODIESTERASE PA4108"/>
    <property type="match status" value="1"/>
</dbReference>
<dbReference type="Pfam" id="PF08448">
    <property type="entry name" value="PAS_4"/>
    <property type="match status" value="1"/>
</dbReference>
<dbReference type="Proteomes" id="UP000093694">
    <property type="component" value="Unassembled WGS sequence"/>
</dbReference>
<keyword evidence="5" id="KW-0378">Hydrolase</keyword>
<dbReference type="SMART" id="SM00062">
    <property type="entry name" value="PBPb"/>
    <property type="match status" value="1"/>
</dbReference>
<dbReference type="PATRIC" id="fig|1705578.3.peg.3360"/>
<evidence type="ECO:0000256" key="1">
    <source>
        <dbReference type="ARBA" id="ARBA00010333"/>
    </source>
</evidence>
<sequence>MIEIKHKVFIIVFIAIVTCLLGNNFGKAVFADNKESVNSNKETIYKVLGNDEKKADRTIIIGDDKDYPPYSFIDQNGNPTGFDVELAKAAAEAMGFKVKIKLSVWSEAMDELENGKIDVIAGMFYSKDREKFYSFTTKTAITGADVFTRKGESIKNINQLRGKTVVVESDEISGEYLKKQNLGINFVKVHSSEEALKLISMNKYDYAVVSTIIGHYFMKKDNISNIKGNGLVINPDDYCIAVKKGNEDLLFALNGGLQILKATGKYDEIYNKWLGVYEEKTFYQTVIEYRSLIMASVASILLLLLWNRTLKKRVVVRTKELLEANDALNKSKQELLVSNEEIEASYNELAAIEEELRSQYYRLMKSEENLKKSEERNRAIVTAIPDIIFVVDENAVFKDCQIKDASVLIMPENEFIGKTLWNVLPSKIAETGFEKIKAALKNNSLESFQYEIDTPVGNKYYELRIVKCRENEVIVISRDITDERKNQKKIEFLSYNDQLTGLYNRRFFEEEIERLNSKENLPLTIVMADVNGLKLINDSFGHAAGDELLKKVSAVMLNVCSDKGIISRIGGDEFVILLPKTNELEAGKILKRISELASKEKVESINLSISFGFDTKHYDDENVFEVLKKAEDFMYKKKLFESPSMRGKTIGAIINTLHEKNKREEQHSHRVSEYCNLLGKAMNLPEGEIQELKTVGLLHDIGKVAIDENILNKPGKLIDEEWEEIKRHPEIGYRILSSVNDMAEMSEYVLAHHERWDGKGYPKGLKGDQIPLKSRIIAIADAFDAMTSERAYRSALSKEIAVEELIKNAGIQFDPEIVKIFVEKVV</sequence>
<dbReference type="InterPro" id="IPR043128">
    <property type="entry name" value="Rev_trsase/Diguanyl_cyclase"/>
</dbReference>
<dbReference type="InterPro" id="IPR029787">
    <property type="entry name" value="Nucleotide_cyclase"/>
</dbReference>
<dbReference type="Proteomes" id="UP000077384">
    <property type="component" value="Unassembled WGS sequence"/>
</dbReference>
<dbReference type="EC" id="3.1.4.52" evidence="5"/>
<dbReference type="Gene3D" id="3.30.450.20">
    <property type="entry name" value="PAS domain"/>
    <property type="match status" value="1"/>
</dbReference>
<dbReference type="RefSeq" id="WP_063602595.1">
    <property type="nucleotide sequence ID" value="NZ_LITQ01000054.1"/>
</dbReference>
<dbReference type="SUPFAM" id="SSF55785">
    <property type="entry name" value="PYP-like sensor domain (PAS domain)"/>
    <property type="match status" value="1"/>
</dbReference>
<feature type="domain" description="GGDEF" evidence="3">
    <location>
        <begin position="521"/>
        <end position="656"/>
    </location>
</feature>
<dbReference type="PROSITE" id="PS01039">
    <property type="entry name" value="SBP_BACTERIAL_3"/>
    <property type="match status" value="1"/>
</dbReference>
<dbReference type="SMART" id="SM00471">
    <property type="entry name" value="HDc"/>
    <property type="match status" value="1"/>
</dbReference>
<evidence type="ECO:0000313" key="7">
    <source>
        <dbReference type="Proteomes" id="UP000077384"/>
    </source>
</evidence>
<name>A0A168MGQ4_9CLOT</name>
<evidence type="ECO:0000313" key="6">
    <source>
        <dbReference type="EMBL" id="OBR90239.1"/>
    </source>
</evidence>
<dbReference type="InterPro" id="IPR003607">
    <property type="entry name" value="HD/PDEase_dom"/>
</dbReference>
<dbReference type="InterPro" id="IPR013656">
    <property type="entry name" value="PAS_4"/>
</dbReference>
<keyword evidence="2" id="KW-0732">Signal</keyword>
<evidence type="ECO:0000259" key="4">
    <source>
        <dbReference type="PROSITE" id="PS51832"/>
    </source>
</evidence>
<dbReference type="AlphaFoldDB" id="A0A168MGQ4"/>
<feature type="domain" description="HD-GYP" evidence="4">
    <location>
        <begin position="642"/>
        <end position="826"/>
    </location>
</feature>
<dbReference type="Pfam" id="PF00497">
    <property type="entry name" value="SBP_bac_3"/>
    <property type="match status" value="1"/>
</dbReference>
<keyword evidence="8" id="KW-1185">Reference proteome</keyword>
<dbReference type="Gene3D" id="1.10.3210.10">
    <property type="entry name" value="Hypothetical protein af1432"/>
    <property type="match status" value="1"/>
</dbReference>
<dbReference type="EMBL" id="LITQ01000054">
    <property type="protein sequence ID" value="OAA84669.1"/>
    <property type="molecule type" value="Genomic_DNA"/>
</dbReference>
<dbReference type="CDD" id="cd13704">
    <property type="entry name" value="PBP2_HisK"/>
    <property type="match status" value="1"/>
</dbReference>
<dbReference type="NCBIfam" id="TIGR00254">
    <property type="entry name" value="GGDEF"/>
    <property type="match status" value="1"/>
</dbReference>
<dbReference type="CDD" id="cd00077">
    <property type="entry name" value="HDc"/>
    <property type="match status" value="1"/>
</dbReference>
<organism evidence="5 7">
    <name type="scientific">Clostridium coskatii</name>
    <dbReference type="NCBI Taxonomy" id="1705578"/>
    <lineage>
        <taxon>Bacteria</taxon>
        <taxon>Bacillati</taxon>
        <taxon>Bacillota</taxon>
        <taxon>Clostridia</taxon>
        <taxon>Eubacteriales</taxon>
        <taxon>Clostridiaceae</taxon>
        <taxon>Clostridium</taxon>
    </lineage>
</organism>